<keyword evidence="5" id="KW-1185">Reference proteome</keyword>
<accession>A0A2G8KZI2</accession>
<dbReference type="GO" id="GO:0005634">
    <property type="term" value="C:nucleus"/>
    <property type="evidence" value="ECO:0007669"/>
    <property type="project" value="TreeGrafter"/>
</dbReference>
<keyword evidence="2" id="KW-1015">Disulfide bond</keyword>
<sequence length="77" mass="8875">MNSLSEECTPLKQEYDACFNSWFSDKYLKGVTTDHCGPLFQKYQECVKKAIKDKAIDLEQLEKRILGTANEKQIPES</sequence>
<dbReference type="GO" id="GO:0045332">
    <property type="term" value="P:phospholipid translocation"/>
    <property type="evidence" value="ECO:0007669"/>
    <property type="project" value="TreeGrafter"/>
</dbReference>
<evidence type="ECO:0000256" key="1">
    <source>
        <dbReference type="ARBA" id="ARBA00006196"/>
    </source>
</evidence>
<protein>
    <submittedName>
        <fullName evidence="4">Putative TP53-regulated inhibitor of apoptosis 1</fullName>
    </submittedName>
</protein>
<evidence type="ECO:0000313" key="5">
    <source>
        <dbReference type="Proteomes" id="UP000230750"/>
    </source>
</evidence>
<evidence type="ECO:0000313" key="4">
    <source>
        <dbReference type="EMBL" id="PIK53426.1"/>
    </source>
</evidence>
<proteinExistence type="inferred from homology"/>
<organism evidence="4 5">
    <name type="scientific">Stichopus japonicus</name>
    <name type="common">Sea cucumber</name>
    <dbReference type="NCBI Taxonomy" id="307972"/>
    <lineage>
        <taxon>Eukaryota</taxon>
        <taxon>Metazoa</taxon>
        <taxon>Echinodermata</taxon>
        <taxon>Eleutherozoa</taxon>
        <taxon>Echinozoa</taxon>
        <taxon>Holothuroidea</taxon>
        <taxon>Aspidochirotacea</taxon>
        <taxon>Aspidochirotida</taxon>
        <taxon>Stichopodidae</taxon>
        <taxon>Apostichopus</taxon>
    </lineage>
</organism>
<dbReference type="EMBL" id="MRZV01000287">
    <property type="protein sequence ID" value="PIK53426.1"/>
    <property type="molecule type" value="Genomic_DNA"/>
</dbReference>
<dbReference type="GO" id="GO:1990050">
    <property type="term" value="F:phosphatidic acid transfer activity"/>
    <property type="evidence" value="ECO:0007669"/>
    <property type="project" value="TreeGrafter"/>
</dbReference>
<reference evidence="4 5" key="1">
    <citation type="journal article" date="2017" name="PLoS Biol.">
        <title>The sea cucumber genome provides insights into morphological evolution and visceral regeneration.</title>
        <authorList>
            <person name="Zhang X."/>
            <person name="Sun L."/>
            <person name="Yuan J."/>
            <person name="Sun Y."/>
            <person name="Gao Y."/>
            <person name="Zhang L."/>
            <person name="Li S."/>
            <person name="Dai H."/>
            <person name="Hamel J.F."/>
            <person name="Liu C."/>
            <person name="Yu Y."/>
            <person name="Liu S."/>
            <person name="Lin W."/>
            <person name="Guo K."/>
            <person name="Jin S."/>
            <person name="Xu P."/>
            <person name="Storey K.B."/>
            <person name="Huan P."/>
            <person name="Zhang T."/>
            <person name="Zhou Y."/>
            <person name="Zhang J."/>
            <person name="Lin C."/>
            <person name="Li X."/>
            <person name="Xing L."/>
            <person name="Huo D."/>
            <person name="Sun M."/>
            <person name="Wang L."/>
            <person name="Mercier A."/>
            <person name="Li F."/>
            <person name="Yang H."/>
            <person name="Xiang J."/>
        </authorList>
    </citation>
    <scope>NUCLEOTIDE SEQUENCE [LARGE SCALE GENOMIC DNA]</scope>
    <source>
        <strain evidence="4">Shaxun</strain>
        <tissue evidence="4">Muscle</tissue>
    </source>
</reference>
<dbReference type="AlphaFoldDB" id="A0A2G8KZI2"/>
<dbReference type="GO" id="GO:0005758">
    <property type="term" value="C:mitochondrial intermembrane space"/>
    <property type="evidence" value="ECO:0007669"/>
    <property type="project" value="TreeGrafter"/>
</dbReference>
<gene>
    <name evidence="4" type="ORF">BSL78_09656</name>
</gene>
<comment type="similarity">
    <text evidence="1">Belongs to the TRIAP1/MDM35 family.</text>
</comment>
<comment type="caution">
    <text evidence="4">The sequence shown here is derived from an EMBL/GenBank/DDBJ whole genome shotgun (WGS) entry which is preliminary data.</text>
</comment>
<evidence type="ECO:0000256" key="3">
    <source>
        <dbReference type="ARBA" id="ARBA00023706"/>
    </source>
</evidence>
<dbReference type="OrthoDB" id="19091at2759"/>
<dbReference type="GO" id="GO:0005829">
    <property type="term" value="C:cytosol"/>
    <property type="evidence" value="ECO:0007669"/>
    <property type="project" value="TreeGrafter"/>
</dbReference>
<dbReference type="PANTHER" id="PTHR46403">
    <property type="entry name" value="TP53-REGULATED INHIBITOR OF APOPTOSIS 1"/>
    <property type="match status" value="1"/>
</dbReference>
<dbReference type="Proteomes" id="UP000230750">
    <property type="component" value="Unassembled WGS sequence"/>
</dbReference>
<dbReference type="Pfam" id="PF05254">
    <property type="entry name" value="UPF0203"/>
    <property type="match status" value="1"/>
</dbReference>
<evidence type="ECO:0000256" key="2">
    <source>
        <dbReference type="ARBA" id="ARBA00023157"/>
    </source>
</evidence>
<dbReference type="InterPro" id="IPR007918">
    <property type="entry name" value="MDM35_apoptosis"/>
</dbReference>
<dbReference type="STRING" id="307972.A0A2G8KZI2"/>
<dbReference type="PROSITE" id="PS51808">
    <property type="entry name" value="CHCH"/>
    <property type="match status" value="1"/>
</dbReference>
<name>A0A2G8KZI2_STIJA</name>
<dbReference type="PANTHER" id="PTHR46403:SF1">
    <property type="entry name" value="TP53-REGULATED INHIBITOR OF APOPTOSIS 1"/>
    <property type="match status" value="1"/>
</dbReference>
<comment type="catalytic activity">
    <reaction evidence="3">
        <text>a 1,2-diacyl-sn-glycero-3-phosphate(in) = a 1,2-diacyl-sn-glycero-3-phosphate(out)</text>
        <dbReference type="Rhea" id="RHEA:36435"/>
        <dbReference type="ChEBI" id="CHEBI:58608"/>
    </reaction>
</comment>